<dbReference type="CDD" id="cd00067">
    <property type="entry name" value="GAL4"/>
    <property type="match status" value="1"/>
</dbReference>
<evidence type="ECO:0000313" key="5">
    <source>
        <dbReference type="Proteomes" id="UP000250140"/>
    </source>
</evidence>
<dbReference type="SUPFAM" id="SSF57701">
    <property type="entry name" value="Zn2/Cys6 DNA-binding domain"/>
    <property type="match status" value="1"/>
</dbReference>
<proteinExistence type="predicted"/>
<dbReference type="SMART" id="SM00066">
    <property type="entry name" value="GAL4"/>
    <property type="match status" value="1"/>
</dbReference>
<dbReference type="GO" id="GO:0008270">
    <property type="term" value="F:zinc ion binding"/>
    <property type="evidence" value="ECO:0007669"/>
    <property type="project" value="InterPro"/>
</dbReference>
<dbReference type="PANTHER" id="PTHR47784">
    <property type="entry name" value="STEROL UPTAKE CONTROL PROTEIN 2"/>
    <property type="match status" value="1"/>
</dbReference>
<evidence type="ECO:0000256" key="1">
    <source>
        <dbReference type="ARBA" id="ARBA00023242"/>
    </source>
</evidence>
<dbReference type="EMBL" id="KV750678">
    <property type="protein sequence ID" value="OCL03792.1"/>
    <property type="molecule type" value="Genomic_DNA"/>
</dbReference>
<evidence type="ECO:0000256" key="2">
    <source>
        <dbReference type="SAM" id="MobiDB-lite"/>
    </source>
</evidence>
<dbReference type="Proteomes" id="UP000250140">
    <property type="component" value="Unassembled WGS sequence"/>
</dbReference>
<dbReference type="InterPro" id="IPR001138">
    <property type="entry name" value="Zn2Cys6_DnaBD"/>
</dbReference>
<feature type="compositionally biased region" description="Polar residues" evidence="2">
    <location>
        <begin position="1"/>
        <end position="10"/>
    </location>
</feature>
<accession>A0A8E2ERZ0</accession>
<dbReference type="PROSITE" id="PS50048">
    <property type="entry name" value="ZN2_CY6_FUNGAL_2"/>
    <property type="match status" value="1"/>
</dbReference>
<evidence type="ECO:0000313" key="4">
    <source>
        <dbReference type="EMBL" id="OCL03792.1"/>
    </source>
</evidence>
<dbReference type="Pfam" id="PF00172">
    <property type="entry name" value="Zn_clus"/>
    <property type="match status" value="1"/>
</dbReference>
<name>A0A8E2ERZ0_9PEZI</name>
<feature type="region of interest" description="Disordered" evidence="2">
    <location>
        <begin position="1"/>
        <end position="25"/>
    </location>
</feature>
<dbReference type="OrthoDB" id="416217at2759"/>
<protein>
    <recommendedName>
        <fullName evidence="3">Zn(2)-C6 fungal-type domain-containing protein</fullName>
    </recommendedName>
</protein>
<dbReference type="AlphaFoldDB" id="A0A8E2ERZ0"/>
<dbReference type="PANTHER" id="PTHR47784:SF9">
    <property type="entry name" value="ZN(II)2CYS6 TRANSCRIPTION FACTOR (EUROFUNG)"/>
    <property type="match status" value="1"/>
</dbReference>
<reference evidence="4 5" key="1">
    <citation type="journal article" date="2016" name="Nat. Commun.">
        <title>Ectomycorrhizal ecology is imprinted in the genome of the dominant symbiotic fungus Cenococcum geophilum.</title>
        <authorList>
            <consortium name="DOE Joint Genome Institute"/>
            <person name="Peter M."/>
            <person name="Kohler A."/>
            <person name="Ohm R.A."/>
            <person name="Kuo A."/>
            <person name="Krutzmann J."/>
            <person name="Morin E."/>
            <person name="Arend M."/>
            <person name="Barry K.W."/>
            <person name="Binder M."/>
            <person name="Choi C."/>
            <person name="Clum A."/>
            <person name="Copeland A."/>
            <person name="Grisel N."/>
            <person name="Haridas S."/>
            <person name="Kipfer T."/>
            <person name="LaButti K."/>
            <person name="Lindquist E."/>
            <person name="Lipzen A."/>
            <person name="Maire R."/>
            <person name="Meier B."/>
            <person name="Mihaltcheva S."/>
            <person name="Molinier V."/>
            <person name="Murat C."/>
            <person name="Poggeler S."/>
            <person name="Quandt C.A."/>
            <person name="Sperisen C."/>
            <person name="Tritt A."/>
            <person name="Tisserant E."/>
            <person name="Crous P.W."/>
            <person name="Henrissat B."/>
            <person name="Nehls U."/>
            <person name="Egli S."/>
            <person name="Spatafora J.W."/>
            <person name="Grigoriev I.V."/>
            <person name="Martin F.M."/>
        </authorList>
    </citation>
    <scope>NUCLEOTIDE SEQUENCE [LARGE SCALE GENOMIC DNA]</scope>
    <source>
        <strain evidence="4 5">CBS 207.34</strain>
    </source>
</reference>
<dbReference type="Gene3D" id="4.10.240.10">
    <property type="entry name" value="Zn(2)-C6 fungal-type DNA-binding domain"/>
    <property type="match status" value="1"/>
</dbReference>
<dbReference type="InterPro" id="IPR053157">
    <property type="entry name" value="Sterol_Uptake_Regulator"/>
</dbReference>
<feature type="compositionally biased region" description="Basic residues" evidence="2">
    <location>
        <begin position="16"/>
        <end position="25"/>
    </location>
</feature>
<dbReference type="PROSITE" id="PS00463">
    <property type="entry name" value="ZN2_CY6_FUNGAL_1"/>
    <property type="match status" value="1"/>
</dbReference>
<sequence length="412" mass="46407">MTMPVRSQGTGESGRKRGAHKKSRQGCRNCKLRRVKCDESRPKCQKCTTFGVSCNYDPKTPDLQMSFDGTSTIKGPQKLLYSSDQTLVSAISIPTLLHPTIVLDNNPTFPLDKQSLDRLTRFQMRTVLSIGTARAASLHQVETVRLACLHPYLMHVVQTLTAIHDRYLSSSPDSGLIFYHLSRAAALFNEKLSTPIQPQDRDPIWATAALLGIIALSSIEASTPEEAWPLKPSDPSDLEWIKMSQNKKTIWNIANPLRPDSIFHSLAQDYATSIMRSSPDISGIKTIPPAFIHLYGLDNASTAENNPYYSALHALTPLFRGECEMPTTWPFITFISHIPPEFSKLLERKDPRALLLLAYWYATVCKSVWWIERRATIECQATCLYLERYHANETAIQELLQFPRARCGLVQS</sequence>
<keyword evidence="1" id="KW-0539">Nucleus</keyword>
<dbReference type="InterPro" id="IPR036864">
    <property type="entry name" value="Zn2-C6_fun-type_DNA-bd_sf"/>
</dbReference>
<organism evidence="4 5">
    <name type="scientific">Glonium stellatum</name>
    <dbReference type="NCBI Taxonomy" id="574774"/>
    <lineage>
        <taxon>Eukaryota</taxon>
        <taxon>Fungi</taxon>
        <taxon>Dikarya</taxon>
        <taxon>Ascomycota</taxon>
        <taxon>Pezizomycotina</taxon>
        <taxon>Dothideomycetes</taxon>
        <taxon>Pleosporomycetidae</taxon>
        <taxon>Gloniales</taxon>
        <taxon>Gloniaceae</taxon>
        <taxon>Glonium</taxon>
    </lineage>
</organism>
<feature type="domain" description="Zn(2)-C6 fungal-type" evidence="3">
    <location>
        <begin position="26"/>
        <end position="56"/>
    </location>
</feature>
<dbReference type="GO" id="GO:0001228">
    <property type="term" value="F:DNA-binding transcription activator activity, RNA polymerase II-specific"/>
    <property type="evidence" value="ECO:0007669"/>
    <property type="project" value="TreeGrafter"/>
</dbReference>
<gene>
    <name evidence="4" type="ORF">AOQ84DRAFT_391991</name>
</gene>
<evidence type="ECO:0000259" key="3">
    <source>
        <dbReference type="PROSITE" id="PS50048"/>
    </source>
</evidence>
<keyword evidence="5" id="KW-1185">Reference proteome</keyword>